<dbReference type="InterPro" id="IPR023796">
    <property type="entry name" value="Serpin_dom"/>
</dbReference>
<dbReference type="OrthoDB" id="1063785at2759"/>
<name>A0A835I1B5_9MAGN</name>
<feature type="domain" description="Serpin" evidence="3">
    <location>
        <begin position="1"/>
        <end position="296"/>
    </location>
</feature>
<dbReference type="GO" id="GO:0005615">
    <property type="term" value="C:extracellular space"/>
    <property type="evidence" value="ECO:0007669"/>
    <property type="project" value="InterPro"/>
</dbReference>
<dbReference type="InterPro" id="IPR042178">
    <property type="entry name" value="Serpin_sf_1"/>
</dbReference>
<dbReference type="Gene3D" id="2.10.310.10">
    <property type="entry name" value="Serpins superfamily"/>
    <property type="match status" value="1"/>
</dbReference>
<dbReference type="AlphaFoldDB" id="A0A835I1B5"/>
<dbReference type="InterPro" id="IPR000215">
    <property type="entry name" value="Serpin_fam"/>
</dbReference>
<comment type="similarity">
    <text evidence="1 2">Belongs to the serpin family.</text>
</comment>
<dbReference type="Proteomes" id="UP000631114">
    <property type="component" value="Unassembled WGS sequence"/>
</dbReference>
<proteinExistence type="inferred from homology"/>
<evidence type="ECO:0000256" key="1">
    <source>
        <dbReference type="ARBA" id="ARBA00009500"/>
    </source>
</evidence>
<evidence type="ECO:0000256" key="2">
    <source>
        <dbReference type="RuleBase" id="RU000411"/>
    </source>
</evidence>
<dbReference type="PANTHER" id="PTHR11461">
    <property type="entry name" value="SERINE PROTEASE INHIBITOR, SERPIN"/>
    <property type="match status" value="1"/>
</dbReference>
<dbReference type="EMBL" id="JADFTS010000004">
    <property type="protein sequence ID" value="KAF9608676.1"/>
    <property type="molecule type" value="Genomic_DNA"/>
</dbReference>
<dbReference type="SMART" id="SM00093">
    <property type="entry name" value="SERPIN"/>
    <property type="match status" value="1"/>
</dbReference>
<reference evidence="4 5" key="1">
    <citation type="submission" date="2020-10" db="EMBL/GenBank/DDBJ databases">
        <title>The Coptis chinensis genome and diversification of protoberbering-type alkaloids.</title>
        <authorList>
            <person name="Wang B."/>
            <person name="Shu S."/>
            <person name="Song C."/>
            <person name="Liu Y."/>
        </authorList>
    </citation>
    <scope>NUCLEOTIDE SEQUENCE [LARGE SCALE GENOMIC DNA]</scope>
    <source>
        <strain evidence="4">HL-2020</strain>
        <tissue evidence="4">Leaf</tissue>
    </source>
</reference>
<accession>A0A835I1B5</accession>
<protein>
    <recommendedName>
        <fullName evidence="3">Serpin domain-containing protein</fullName>
    </recommendedName>
</protein>
<keyword evidence="5" id="KW-1185">Reference proteome</keyword>
<dbReference type="InterPro" id="IPR042185">
    <property type="entry name" value="Serpin_sf_2"/>
</dbReference>
<dbReference type="Gene3D" id="3.30.497.10">
    <property type="entry name" value="Antithrombin, subunit I, domain 2"/>
    <property type="match status" value="1"/>
</dbReference>
<sequence>SLTLYPTFKAIAEDIYKGKAEAMDFGNMGEQVIFEVHKWVQKATNGLINSILPSSLDPHTVILLANSLYFKGNWYNPFDRSYTKDAKFYLLDGDTVEVPFLNCAGGHFATTFDDFKILKLYYEWSYENKDTCISMYIILPNKRDGLWALGEMVGSDPLFMENYLSSCSKLYAGVKKLMLPKFKITTQFEASNVLQDIGLKLPFSKEAEFDEMVRKSDPSDLLYVSKVRHKSVIEVVEEGTEAAGVTEVEMDEYLCDGSDDEPPVPTVEFVADHPFMFVVKNDDNGVILFMGHVVNPILDH</sequence>
<dbReference type="Pfam" id="PF00079">
    <property type="entry name" value="Serpin"/>
    <property type="match status" value="1"/>
</dbReference>
<evidence type="ECO:0000313" key="5">
    <source>
        <dbReference type="Proteomes" id="UP000631114"/>
    </source>
</evidence>
<evidence type="ECO:0000313" key="4">
    <source>
        <dbReference type="EMBL" id="KAF9608676.1"/>
    </source>
</evidence>
<organism evidence="4 5">
    <name type="scientific">Coptis chinensis</name>
    <dbReference type="NCBI Taxonomy" id="261450"/>
    <lineage>
        <taxon>Eukaryota</taxon>
        <taxon>Viridiplantae</taxon>
        <taxon>Streptophyta</taxon>
        <taxon>Embryophyta</taxon>
        <taxon>Tracheophyta</taxon>
        <taxon>Spermatophyta</taxon>
        <taxon>Magnoliopsida</taxon>
        <taxon>Ranunculales</taxon>
        <taxon>Ranunculaceae</taxon>
        <taxon>Coptidoideae</taxon>
        <taxon>Coptis</taxon>
    </lineage>
</organism>
<dbReference type="InterPro" id="IPR023795">
    <property type="entry name" value="Serpin_CS"/>
</dbReference>
<dbReference type="PROSITE" id="PS00284">
    <property type="entry name" value="SERPIN"/>
    <property type="match status" value="1"/>
</dbReference>
<dbReference type="PANTHER" id="PTHR11461:SF211">
    <property type="entry name" value="GH10112P-RELATED"/>
    <property type="match status" value="1"/>
</dbReference>
<comment type="caution">
    <text evidence="4">The sequence shown here is derived from an EMBL/GenBank/DDBJ whole genome shotgun (WGS) entry which is preliminary data.</text>
</comment>
<dbReference type="SUPFAM" id="SSF56574">
    <property type="entry name" value="Serpins"/>
    <property type="match status" value="1"/>
</dbReference>
<dbReference type="Gene3D" id="2.30.39.10">
    <property type="entry name" value="Alpha-1-antitrypsin, domain 1"/>
    <property type="match status" value="1"/>
</dbReference>
<dbReference type="InterPro" id="IPR036186">
    <property type="entry name" value="Serpin_sf"/>
</dbReference>
<gene>
    <name evidence="4" type="ORF">IFM89_010460</name>
</gene>
<feature type="non-terminal residue" evidence="4">
    <location>
        <position position="300"/>
    </location>
</feature>
<dbReference type="GO" id="GO:0004867">
    <property type="term" value="F:serine-type endopeptidase inhibitor activity"/>
    <property type="evidence" value="ECO:0007669"/>
    <property type="project" value="InterPro"/>
</dbReference>
<evidence type="ECO:0000259" key="3">
    <source>
        <dbReference type="SMART" id="SM00093"/>
    </source>
</evidence>